<protein>
    <submittedName>
        <fullName evidence="1">Type I-C CRISPR-associated protein Cas8c/Csd1</fullName>
    </submittedName>
</protein>
<dbReference type="NCBIfam" id="TIGR01863">
    <property type="entry name" value="cas_Csd1"/>
    <property type="match status" value="1"/>
</dbReference>
<dbReference type="CDD" id="cd09757">
    <property type="entry name" value="Cas8c_I-C"/>
    <property type="match status" value="1"/>
</dbReference>
<dbReference type="Pfam" id="PF09709">
    <property type="entry name" value="Cas_Csd1"/>
    <property type="match status" value="1"/>
</dbReference>
<dbReference type="Proteomes" id="UP000813384">
    <property type="component" value="Unassembled WGS sequence"/>
</dbReference>
<organism evidence="1 2">
    <name type="scientific">Enterococcus aquimarinus</name>
    <dbReference type="NCBI Taxonomy" id="328396"/>
    <lineage>
        <taxon>Bacteria</taxon>
        <taxon>Bacillati</taxon>
        <taxon>Bacillota</taxon>
        <taxon>Bacilli</taxon>
        <taxon>Lactobacillales</taxon>
        <taxon>Enterococcaceae</taxon>
        <taxon>Enterococcus</taxon>
    </lineage>
</organism>
<gene>
    <name evidence="1" type="primary">cas8c</name>
    <name evidence="1" type="ORF">K8V42_05525</name>
</gene>
<evidence type="ECO:0000313" key="1">
    <source>
        <dbReference type="EMBL" id="MCC9273734.1"/>
    </source>
</evidence>
<proteinExistence type="predicted"/>
<sequence length="634" mass="73703">MSWLNALYETYESNLSRIGDDEIRSGREFSLMPIAHTTQTAQLEVTITETGEFHSVKVLDKISTLIPVSESSASRSGSKIAPHPLHDKLNYVAGDLVNYGGGKKEQEQFDAYINQLSEWVNFENNNPYLKAVYNYLKKKELIKDLVEEGVIVLDNGKIIEKWSEKLKKEKGNSPEVYTKVADKVSAAFVRFSVRTVDGDTQVELWKDKEIQQSFINYYHQFLNDEDICFVTGKKLPITERHAKKIRFSADNAKLISSNNDFGFTFKGRFKVSRDSAIISYEASQKAHNALKWLINRQSWKNTNGRVFLFWGNEKIDIVSPIDDLFQYFSQEEQGENEEEIKSNTFQEYAAMIQKSFMGFKQDLFFTSEINILILDAATPGRVNVQYYRNMNKEIYLKQLENWHKECIWLHRYHKIDGKHVEYIGSPSIQDITKAIYGPRANDRVLNDTLEQLLPCILDGRKIPKPFIRSLVQQASNPHGMEKWEWKKTISVACAVINREEKDYTMALNTESTNRSYLFGRLLALANELERWSLREQGEKNDKRETNAERYMVSFSNKPKRTWGVIYHNLKPYQARLGKKADRLNHLMLEVMDQFAEDDFNDKALDPVYLLGYSSQIIANEKYIKEIMKKKENEE</sequence>
<dbReference type="InterPro" id="IPR010144">
    <property type="entry name" value="CRISPR-assoc_prot_Csd1-typ"/>
</dbReference>
<reference evidence="1" key="2">
    <citation type="submission" date="2021-11" db="EMBL/GenBank/DDBJ databases">
        <authorList>
            <person name="Gilroy R."/>
        </authorList>
    </citation>
    <scope>NUCLEOTIDE SEQUENCE</scope>
    <source>
        <strain evidence="1">150</strain>
    </source>
</reference>
<dbReference type="EMBL" id="JAJJVO010000082">
    <property type="protein sequence ID" value="MCC9273734.1"/>
    <property type="molecule type" value="Genomic_DNA"/>
</dbReference>
<dbReference type="AlphaFoldDB" id="A0A9E4DRQ9"/>
<evidence type="ECO:0000313" key="2">
    <source>
        <dbReference type="Proteomes" id="UP000813384"/>
    </source>
</evidence>
<reference evidence="1" key="1">
    <citation type="journal article" date="2021" name="PeerJ">
        <title>Extensive microbial diversity within the chicken gut microbiome revealed by metagenomics and culture.</title>
        <authorList>
            <person name="Gilroy R."/>
            <person name="Ravi A."/>
            <person name="Getino M."/>
            <person name="Pursley I."/>
            <person name="Horton D.L."/>
            <person name="Alikhan N.F."/>
            <person name="Baker D."/>
            <person name="Gharbi K."/>
            <person name="Hall N."/>
            <person name="Watson M."/>
            <person name="Adriaenssens E.M."/>
            <person name="Foster-Nyarko E."/>
            <person name="Jarju S."/>
            <person name="Secka A."/>
            <person name="Antonio M."/>
            <person name="Oren A."/>
            <person name="Chaudhuri R.R."/>
            <person name="La Ragione R."/>
            <person name="Hildebrand F."/>
            <person name="Pallen M.J."/>
        </authorList>
    </citation>
    <scope>NUCLEOTIDE SEQUENCE</scope>
    <source>
        <strain evidence="1">150</strain>
    </source>
</reference>
<accession>A0A9E4DRQ9</accession>
<name>A0A9E4DRQ9_9ENTE</name>
<comment type="caution">
    <text evidence="1">The sequence shown here is derived from an EMBL/GenBank/DDBJ whole genome shotgun (WGS) entry which is preliminary data.</text>
</comment>